<organism evidence="2 3">
    <name type="scientific">Bailinhaonella thermotolerans</name>
    <dbReference type="NCBI Taxonomy" id="1070861"/>
    <lineage>
        <taxon>Bacteria</taxon>
        <taxon>Bacillati</taxon>
        <taxon>Actinomycetota</taxon>
        <taxon>Actinomycetes</taxon>
        <taxon>Streptosporangiales</taxon>
        <taxon>Streptosporangiaceae</taxon>
        <taxon>Bailinhaonella</taxon>
    </lineage>
</organism>
<sequence>MTNPEYRDRGRDDEHASPEHEHEHGGLGRAGPSDRDDDVVIHSREDATSHPDDVLVASAHPAGEPYRTGDPGQSSPDAADPSAHREGADDRDADTRPEAGDMHWDESPRAPHPDTDPQREAGVYGGPAPAPYLDETDVRPHSPMSGAADRSDESDESGESGESGVSDRSGGADDAGRSDVGPSGTGTAEPPGATPYPPVMSTGNTTGDTGTPAGEAAAAAGAGGAASSLAETREEAVSVRDYQPRWQEIQVGFVDDPRKAVEQADALVEEVVQDLVSAVEEMRDTLRERWREGSPDTESLRETIQHYRWLLRELTT</sequence>
<feature type="compositionally biased region" description="Low complexity" evidence="1">
    <location>
        <begin position="205"/>
        <end position="220"/>
    </location>
</feature>
<dbReference type="EMBL" id="QZEY01000003">
    <property type="protein sequence ID" value="RJL33332.1"/>
    <property type="molecule type" value="Genomic_DNA"/>
</dbReference>
<name>A0A3A4BFR6_9ACTN</name>
<comment type="caution">
    <text evidence="2">The sequence shown here is derived from an EMBL/GenBank/DDBJ whole genome shotgun (WGS) entry which is preliminary data.</text>
</comment>
<feature type="compositionally biased region" description="Basic and acidic residues" evidence="1">
    <location>
        <begin position="82"/>
        <end position="119"/>
    </location>
</feature>
<feature type="compositionally biased region" description="Basic and acidic residues" evidence="1">
    <location>
        <begin position="1"/>
        <end position="53"/>
    </location>
</feature>
<feature type="compositionally biased region" description="Low complexity" evidence="1">
    <location>
        <begin position="160"/>
        <end position="169"/>
    </location>
</feature>
<dbReference type="OrthoDB" id="123178at2"/>
<evidence type="ECO:0000313" key="3">
    <source>
        <dbReference type="Proteomes" id="UP000265768"/>
    </source>
</evidence>
<gene>
    <name evidence="2" type="ORF">D5H75_11050</name>
</gene>
<protein>
    <submittedName>
        <fullName evidence="2">Uncharacterized protein</fullName>
    </submittedName>
</protein>
<accession>A0A3A4BFR6</accession>
<dbReference type="Proteomes" id="UP000265768">
    <property type="component" value="Unassembled WGS sequence"/>
</dbReference>
<dbReference type="AlphaFoldDB" id="A0A3A4BFR6"/>
<dbReference type="RefSeq" id="WP_119926291.1">
    <property type="nucleotide sequence ID" value="NZ_QZEY01000003.1"/>
</dbReference>
<proteinExistence type="predicted"/>
<feature type="region of interest" description="Disordered" evidence="1">
    <location>
        <begin position="1"/>
        <end position="238"/>
    </location>
</feature>
<evidence type="ECO:0000313" key="2">
    <source>
        <dbReference type="EMBL" id="RJL33332.1"/>
    </source>
</evidence>
<evidence type="ECO:0000256" key="1">
    <source>
        <dbReference type="SAM" id="MobiDB-lite"/>
    </source>
</evidence>
<reference evidence="2 3" key="1">
    <citation type="submission" date="2018-09" db="EMBL/GenBank/DDBJ databases">
        <title>YIM 75507 draft genome.</title>
        <authorList>
            <person name="Tang S."/>
            <person name="Feng Y."/>
        </authorList>
    </citation>
    <scope>NUCLEOTIDE SEQUENCE [LARGE SCALE GENOMIC DNA]</scope>
    <source>
        <strain evidence="2 3">YIM 75507</strain>
    </source>
</reference>
<keyword evidence="3" id="KW-1185">Reference proteome</keyword>